<feature type="domain" description="Mur ligase N-terminal catalytic" evidence="1">
    <location>
        <begin position="4"/>
        <end position="95"/>
    </location>
</feature>
<evidence type="ECO:0000259" key="2">
    <source>
        <dbReference type="Pfam" id="PF08245"/>
    </source>
</evidence>
<evidence type="ECO:0000313" key="4">
    <source>
        <dbReference type="Proteomes" id="UP000252147"/>
    </source>
</evidence>
<dbReference type="Gene3D" id="3.40.50.720">
    <property type="entry name" value="NAD(P)-binding Rossmann-like Domain"/>
    <property type="match status" value="1"/>
</dbReference>
<dbReference type="Pfam" id="PF08245">
    <property type="entry name" value="Mur_ligase_M"/>
    <property type="match status" value="1"/>
</dbReference>
<dbReference type="Pfam" id="PF01225">
    <property type="entry name" value="Mur_ligase"/>
    <property type="match status" value="1"/>
</dbReference>
<proteinExistence type="predicted"/>
<dbReference type="AlphaFoldDB" id="A0A368BQM0"/>
<dbReference type="EMBL" id="QOPD01000001">
    <property type="protein sequence ID" value="RCL39167.1"/>
    <property type="molecule type" value="Genomic_DNA"/>
</dbReference>
<dbReference type="SUPFAM" id="SSF51984">
    <property type="entry name" value="MurCD N-terminal domain"/>
    <property type="match status" value="1"/>
</dbReference>
<evidence type="ECO:0000313" key="3">
    <source>
        <dbReference type="EMBL" id="RCL39167.1"/>
    </source>
</evidence>
<feature type="domain" description="Mur ligase central" evidence="2">
    <location>
        <begin position="107"/>
        <end position="227"/>
    </location>
</feature>
<dbReference type="GO" id="GO:0016881">
    <property type="term" value="F:acid-amino acid ligase activity"/>
    <property type="evidence" value="ECO:0007669"/>
    <property type="project" value="InterPro"/>
</dbReference>
<dbReference type="Proteomes" id="UP000252147">
    <property type="component" value="Unassembled WGS sequence"/>
</dbReference>
<dbReference type="InterPro" id="IPR036615">
    <property type="entry name" value="Mur_ligase_C_dom_sf"/>
</dbReference>
<dbReference type="SUPFAM" id="SSF53623">
    <property type="entry name" value="MurD-like peptide ligases, catalytic domain"/>
    <property type="match status" value="1"/>
</dbReference>
<accession>A0A368BQM0</accession>
<dbReference type="GO" id="GO:0005524">
    <property type="term" value="F:ATP binding"/>
    <property type="evidence" value="ECO:0007669"/>
    <property type="project" value="InterPro"/>
</dbReference>
<comment type="caution">
    <text evidence="3">The sequence shown here is derived from an EMBL/GenBank/DDBJ whole genome shotgun (WGS) entry which is preliminary data.</text>
</comment>
<dbReference type="InterPro" id="IPR036565">
    <property type="entry name" value="Mur-like_cat_sf"/>
</dbReference>
<name>A0A368BQM0_9GAMM</name>
<protein>
    <submittedName>
        <fullName evidence="3">UDP-N-acetylmuramate:L-alanyl-gamma-D-glutamyl-meso-diaminopimelate ligase</fullName>
    </submittedName>
</protein>
<gene>
    <name evidence="3" type="ORF">DBW97_00120</name>
</gene>
<dbReference type="PANTHER" id="PTHR43445:SF5">
    <property type="entry name" value="UDP-N-ACETYLMURAMATE--L-ALANYL-GAMMA-D-GLUTAMYL-MESO-2,6-DIAMINOHEPTANDIOATE LIGASE"/>
    <property type="match status" value="1"/>
</dbReference>
<dbReference type="InterPro" id="IPR013221">
    <property type="entry name" value="Mur_ligase_cen"/>
</dbReference>
<dbReference type="PANTHER" id="PTHR43445">
    <property type="entry name" value="UDP-N-ACETYLMURAMATE--L-ALANINE LIGASE-RELATED"/>
    <property type="match status" value="1"/>
</dbReference>
<dbReference type="InterPro" id="IPR000713">
    <property type="entry name" value="Mur_ligase_N"/>
</dbReference>
<reference evidence="3 4" key="1">
    <citation type="journal article" date="2018" name="Microbiome">
        <title>Fine metagenomic profile of the Mediterranean stratified and mixed water columns revealed by assembly and recruitment.</title>
        <authorList>
            <person name="Haro-Moreno J.M."/>
            <person name="Lopez-Perez M."/>
            <person name="De La Torre J.R."/>
            <person name="Picazo A."/>
            <person name="Camacho A."/>
            <person name="Rodriguez-Valera F."/>
        </authorList>
    </citation>
    <scope>NUCLEOTIDE SEQUENCE [LARGE SCALE GENOMIC DNA]</scope>
    <source>
        <strain evidence="3">MED-G83</strain>
    </source>
</reference>
<evidence type="ECO:0000259" key="1">
    <source>
        <dbReference type="Pfam" id="PF01225"/>
    </source>
</evidence>
<keyword evidence="3" id="KW-0436">Ligase</keyword>
<dbReference type="SUPFAM" id="SSF53244">
    <property type="entry name" value="MurD-like peptide ligases, peptide-binding domain"/>
    <property type="match status" value="1"/>
</dbReference>
<dbReference type="Gene3D" id="3.90.190.20">
    <property type="entry name" value="Mur ligase, C-terminal domain"/>
    <property type="match status" value="1"/>
</dbReference>
<dbReference type="Gene3D" id="3.40.1190.10">
    <property type="entry name" value="Mur-like, catalytic domain"/>
    <property type="match status" value="1"/>
</dbReference>
<sequence>MKVFFLGISGTLMGNIALMAKELGHDVIGVDDKVYPPMSEKLKNAEVKFKEGFVKSNFSEADIYIVGNVISKNNELMQEILNRGKSIQSSPDWLFQNVLANKKVIAVSGTHGKTSVTTLIAHALTNAALDPSYLIAGVPNGDLNSWCISSGEHFVIEADEYDSAYFDKRPKFFHYKPNILLINNIEFDHGDIYSSIEEIEDQFLKLLESLEHDSTALISRSGVRKNFLELLEDSSTIACKVKLFDAIEDDLDALNINLAKAVLLEISGIKNPDHLLKGFSGVKRRFEYLFVSEKFVVVNDFAHHPTAIEKTLDKALSLGKEVYLIVEIGSNTMKSGYHDSRLKEIFQRAKTYLINPTLKQKEYFDNCIELTLENLNTLTEHTDKKRIFLMCSNKTFNGLQEQLLKSLLDTNI</sequence>
<organism evidence="3 4">
    <name type="scientific">SAR86 cluster bacterium</name>
    <dbReference type="NCBI Taxonomy" id="2030880"/>
    <lineage>
        <taxon>Bacteria</taxon>
        <taxon>Pseudomonadati</taxon>
        <taxon>Pseudomonadota</taxon>
        <taxon>Gammaproteobacteria</taxon>
        <taxon>SAR86 cluster</taxon>
    </lineage>
</organism>
<dbReference type="InterPro" id="IPR050061">
    <property type="entry name" value="MurCDEF_pg_biosynth"/>
</dbReference>